<protein>
    <recommendedName>
        <fullName evidence="14">Bifunctional enzyme IspD/IspF</fullName>
    </recommendedName>
    <domain>
        <recommendedName>
            <fullName evidence="14">2-C-methyl-D-erythritol 4-phosphate cytidylyltransferase</fullName>
            <ecNumber evidence="14">2.7.7.60</ecNumber>
        </recommendedName>
        <alternativeName>
            <fullName evidence="14">4-diphosphocytidyl-2C-methyl-D-erythritol synthase</fullName>
        </alternativeName>
        <alternativeName>
            <fullName evidence="14">MEP cytidylyltransferase</fullName>
            <shortName evidence="14">MCT</shortName>
        </alternativeName>
    </domain>
    <domain>
        <recommendedName>
            <fullName evidence="14">2-C-methyl-D-erythritol 2,4-cyclodiphosphate synthase</fullName>
            <shortName evidence="14">MECDP-synthase</shortName>
            <shortName evidence="14">MECPP-synthase</shortName>
            <shortName evidence="14">MECPS</shortName>
            <ecNumber evidence="14">4.6.1.12</ecNumber>
        </recommendedName>
    </domain>
</protein>
<dbReference type="SUPFAM" id="SSF69765">
    <property type="entry name" value="IpsF-like"/>
    <property type="match status" value="1"/>
</dbReference>
<feature type="site" description="Positions MEP for the nucleophilic attack" evidence="14">
    <location>
        <position position="214"/>
    </location>
</feature>
<dbReference type="PANTHER" id="PTHR43181:SF1">
    <property type="entry name" value="2-C-METHYL-D-ERYTHRITOL 2,4-CYCLODIPHOSPHATE SYNTHASE, CHLOROPLASTIC"/>
    <property type="match status" value="1"/>
</dbReference>
<comment type="cofactor">
    <cofactor evidence="3 14">
        <name>a divalent metal cation</name>
        <dbReference type="ChEBI" id="CHEBI:60240"/>
    </cofactor>
</comment>
<feature type="site" description="Positions MEP for the nucleophilic attack" evidence="14">
    <location>
        <position position="158"/>
    </location>
</feature>
<dbReference type="Gene3D" id="3.30.1330.50">
    <property type="entry name" value="2-C-methyl-D-erythritol 2,4-cyclodiphosphate synthase"/>
    <property type="match status" value="1"/>
</dbReference>
<evidence type="ECO:0000256" key="8">
    <source>
        <dbReference type="ARBA" id="ARBA00022679"/>
    </source>
</evidence>
<feature type="binding site" evidence="14">
    <location>
        <begin position="272"/>
        <end position="273"/>
    </location>
    <ligand>
        <name>4-CDP-2-C-methyl-D-erythritol 2-phosphate</name>
        <dbReference type="ChEBI" id="CHEBI:57919"/>
    </ligand>
</feature>
<comment type="pathway">
    <text evidence="4 14">Isoprenoid biosynthesis; isopentenyl diphosphate biosynthesis via DXP pathway; isopentenyl diphosphate from 1-deoxy-D-xylulose 5-phosphate: step 4/6.</text>
</comment>
<comment type="similarity">
    <text evidence="7">Belongs to the IspD/TarI cytidylyltransferase family. IspD subfamily.</text>
</comment>
<evidence type="ECO:0000256" key="14">
    <source>
        <dbReference type="HAMAP-Rule" id="MF_01520"/>
    </source>
</evidence>
<dbReference type="NCBIfam" id="NF006899">
    <property type="entry name" value="PRK09382.1"/>
    <property type="match status" value="1"/>
</dbReference>
<dbReference type="EC" id="2.7.7.60" evidence="14"/>
<evidence type="ECO:0000259" key="15">
    <source>
        <dbReference type="Pfam" id="PF02542"/>
    </source>
</evidence>
<dbReference type="EC" id="4.6.1.12" evidence="14"/>
<keyword evidence="17" id="KW-1185">Reference proteome</keyword>
<dbReference type="PROSITE" id="PS01350">
    <property type="entry name" value="ISPF"/>
    <property type="match status" value="1"/>
</dbReference>
<feature type="binding site" evidence="14">
    <location>
        <position position="280"/>
    </location>
    <ligand>
        <name>a divalent metal cation</name>
        <dbReference type="ChEBI" id="CHEBI:60240"/>
    </ligand>
</feature>
<evidence type="ECO:0000313" key="17">
    <source>
        <dbReference type="Proteomes" id="UP001378188"/>
    </source>
</evidence>
<dbReference type="HAMAP" id="MF_01520">
    <property type="entry name" value="IspDF"/>
    <property type="match status" value="1"/>
</dbReference>
<dbReference type="NCBIfam" id="TIGR00151">
    <property type="entry name" value="ispF"/>
    <property type="match status" value="1"/>
</dbReference>
<dbReference type="Pfam" id="PF01128">
    <property type="entry name" value="IspD"/>
    <property type="match status" value="1"/>
</dbReference>
<keyword evidence="12 14" id="KW-0456">Lyase</keyword>
<dbReference type="InterPro" id="IPR026596">
    <property type="entry name" value="IspD/F"/>
</dbReference>
<dbReference type="CDD" id="cd00554">
    <property type="entry name" value="MECDP_synthase"/>
    <property type="match status" value="1"/>
</dbReference>
<dbReference type="InterPro" id="IPR018294">
    <property type="entry name" value="ISPD_synthase_CS"/>
</dbReference>
<proteinExistence type="inferred from homology"/>
<feature type="binding site" evidence="14">
    <location>
        <position position="377"/>
    </location>
    <ligand>
        <name>4-CDP-2-C-methyl-D-erythritol 2-phosphate</name>
        <dbReference type="ChEBI" id="CHEBI:57919"/>
    </ligand>
</feature>
<evidence type="ECO:0000256" key="2">
    <source>
        <dbReference type="ARBA" id="ARBA00001282"/>
    </source>
</evidence>
<feature type="binding site" evidence="14">
    <location>
        <begin position="370"/>
        <end position="373"/>
    </location>
    <ligand>
        <name>4-CDP-2-C-methyl-D-erythritol 2-phosphate</name>
        <dbReference type="ChEBI" id="CHEBI:57919"/>
    </ligand>
</feature>
<comment type="caution">
    <text evidence="16">The sequence shown here is derived from an EMBL/GenBank/DDBJ whole genome shotgun (WGS) entry which is preliminary data.</text>
</comment>
<dbReference type="PANTHER" id="PTHR43181">
    <property type="entry name" value="2-C-METHYL-D-ERYTHRITOL 2,4-CYCLODIPHOSPHATE SYNTHASE, CHLOROPLASTIC"/>
    <property type="match status" value="1"/>
</dbReference>
<dbReference type="HAMAP" id="MF_00107">
    <property type="entry name" value="IspF"/>
    <property type="match status" value="1"/>
</dbReference>
<comment type="pathway">
    <text evidence="5 14">Isoprenoid biosynthesis; isopentenyl diphosphate biosynthesis via DXP pathway; isopentenyl diphosphate from 1-deoxy-D-xylulose 5-phosphate: step 2/6.</text>
</comment>
<reference evidence="16 17" key="1">
    <citation type="submission" date="2024-02" db="EMBL/GenBank/DDBJ databases">
        <title>Genome analysis and characterization of Microbaculum marinisediminis sp. nov., isolated from marine sediment.</title>
        <authorList>
            <person name="Du Z.-J."/>
            <person name="Ye Y.-Q."/>
            <person name="Zhang Z.-R."/>
            <person name="Yuan S.-M."/>
            <person name="Zhang X.-Y."/>
        </authorList>
    </citation>
    <scope>NUCLEOTIDE SEQUENCE [LARGE SCALE GENOMIC DNA]</scope>
    <source>
        <strain evidence="16 17">SDUM1044001</strain>
    </source>
</reference>
<dbReference type="SUPFAM" id="SSF53448">
    <property type="entry name" value="Nucleotide-diphospho-sugar transferases"/>
    <property type="match status" value="1"/>
</dbReference>
<organism evidence="16 17">
    <name type="scientific">Microbaculum marinum</name>
    <dbReference type="NCBI Taxonomy" id="1764581"/>
    <lineage>
        <taxon>Bacteria</taxon>
        <taxon>Pseudomonadati</taxon>
        <taxon>Pseudomonadota</taxon>
        <taxon>Alphaproteobacteria</taxon>
        <taxon>Hyphomicrobiales</taxon>
        <taxon>Tepidamorphaceae</taxon>
        <taxon>Microbaculum</taxon>
    </lineage>
</organism>
<dbReference type="GO" id="GO:0050518">
    <property type="term" value="F:2-C-methyl-D-erythritol 4-phosphate cytidylyltransferase activity"/>
    <property type="evidence" value="ECO:0007669"/>
    <property type="project" value="UniProtKB-UniRule"/>
</dbReference>
<keyword evidence="13 14" id="KW-0511">Multifunctional enzyme</keyword>
<keyword evidence="9 14" id="KW-0548">Nucleotidyltransferase</keyword>
<dbReference type="InterPro" id="IPR003526">
    <property type="entry name" value="MECDP_synthase"/>
</dbReference>
<comment type="similarity">
    <text evidence="6">Belongs to the IspF family.</text>
</comment>
<dbReference type="NCBIfam" id="TIGR00453">
    <property type="entry name" value="ispD"/>
    <property type="match status" value="1"/>
</dbReference>
<feature type="domain" description="2-C-methyl-D-erythritol 2,4-cyclodiphosphate synthase" evidence="15">
    <location>
        <begin position="240"/>
        <end position="392"/>
    </location>
</feature>
<dbReference type="HAMAP" id="MF_00108">
    <property type="entry name" value="IspD"/>
    <property type="match status" value="1"/>
</dbReference>
<feature type="site" description="Transition state stabilizer" evidence="14">
    <location>
        <position position="15"/>
    </location>
</feature>
<dbReference type="CDD" id="cd02516">
    <property type="entry name" value="CDP-ME_synthetase"/>
    <property type="match status" value="1"/>
</dbReference>
<dbReference type="PROSITE" id="PS01295">
    <property type="entry name" value="ISPD"/>
    <property type="match status" value="1"/>
</dbReference>
<evidence type="ECO:0000256" key="11">
    <source>
        <dbReference type="ARBA" id="ARBA00023229"/>
    </source>
</evidence>
<feature type="binding site" evidence="14">
    <location>
        <position position="246"/>
    </location>
    <ligand>
        <name>a divalent metal cation</name>
        <dbReference type="ChEBI" id="CHEBI:60240"/>
    </ligand>
</feature>
<evidence type="ECO:0000256" key="7">
    <source>
        <dbReference type="ARBA" id="ARBA00009789"/>
    </source>
</evidence>
<evidence type="ECO:0000256" key="9">
    <source>
        <dbReference type="ARBA" id="ARBA00022695"/>
    </source>
</evidence>
<evidence type="ECO:0000256" key="13">
    <source>
        <dbReference type="ARBA" id="ARBA00023268"/>
    </source>
</evidence>
<dbReference type="Pfam" id="PF02542">
    <property type="entry name" value="YgbB"/>
    <property type="match status" value="1"/>
</dbReference>
<dbReference type="InterPro" id="IPR034683">
    <property type="entry name" value="IspD/TarI"/>
</dbReference>
<keyword evidence="8 14" id="KW-0808">Transferase</keyword>
<dbReference type="FunFam" id="3.90.550.10:FF:000003">
    <property type="entry name" value="2-C-methyl-D-erythritol 4-phosphate cytidylyltransferase"/>
    <property type="match status" value="1"/>
</dbReference>
<feature type="binding site" evidence="14">
    <location>
        <begin position="294"/>
        <end position="296"/>
    </location>
    <ligand>
        <name>4-CDP-2-C-methyl-D-erythritol 2-phosphate</name>
        <dbReference type="ChEBI" id="CHEBI:57919"/>
    </ligand>
</feature>
<dbReference type="GO" id="GO:0019288">
    <property type="term" value="P:isopentenyl diphosphate biosynthetic process, methylerythritol 4-phosphate pathway"/>
    <property type="evidence" value="ECO:0007669"/>
    <property type="project" value="UniProtKB-UniRule"/>
</dbReference>
<dbReference type="AlphaFoldDB" id="A0AAW9RMN3"/>
<comment type="similarity">
    <text evidence="14">In the N-terminal section; belongs to the IspD/TarI cytidylyltransferase family. IspD subfamily.</text>
</comment>
<feature type="binding site" evidence="14">
    <location>
        <begin position="246"/>
        <end position="248"/>
    </location>
    <ligand>
        <name>4-CDP-2-C-methyl-D-erythritol 2-phosphate</name>
        <dbReference type="ChEBI" id="CHEBI:57919"/>
    </ligand>
</feature>
<evidence type="ECO:0000256" key="1">
    <source>
        <dbReference type="ARBA" id="ARBA00000200"/>
    </source>
</evidence>
<dbReference type="GO" id="GO:0046872">
    <property type="term" value="F:metal ion binding"/>
    <property type="evidence" value="ECO:0007669"/>
    <property type="project" value="UniProtKB-KW"/>
</dbReference>
<comment type="catalytic activity">
    <reaction evidence="1 14">
        <text>4-CDP-2-C-methyl-D-erythritol 2-phosphate = 2-C-methyl-D-erythritol 2,4-cyclic diphosphate + CMP</text>
        <dbReference type="Rhea" id="RHEA:23864"/>
        <dbReference type="ChEBI" id="CHEBI:57919"/>
        <dbReference type="ChEBI" id="CHEBI:58483"/>
        <dbReference type="ChEBI" id="CHEBI:60377"/>
        <dbReference type="EC" id="4.6.1.12"/>
    </reaction>
</comment>
<dbReference type="GO" id="GO:0008685">
    <property type="term" value="F:2-C-methyl-D-erythritol 2,4-cyclodiphosphate synthase activity"/>
    <property type="evidence" value="ECO:0007669"/>
    <property type="project" value="UniProtKB-UniRule"/>
</dbReference>
<gene>
    <name evidence="14" type="primary">ispDF</name>
    <name evidence="16" type="ORF">V3328_16985</name>
</gene>
<evidence type="ECO:0000256" key="6">
    <source>
        <dbReference type="ARBA" id="ARBA00008480"/>
    </source>
</evidence>
<dbReference type="Gene3D" id="3.90.550.10">
    <property type="entry name" value="Spore Coat Polysaccharide Biosynthesis Protein SpsA, Chain A"/>
    <property type="match status" value="1"/>
</dbReference>
<comment type="similarity">
    <text evidence="14">In the C-terminal section; belongs to the IspF family.</text>
</comment>
<feature type="region of interest" description="2-C-methyl-D-erythritol 4-phosphate cytidylyltransferase" evidence="14">
    <location>
        <begin position="1"/>
        <end position="239"/>
    </location>
</feature>
<evidence type="ECO:0000256" key="12">
    <source>
        <dbReference type="ARBA" id="ARBA00023239"/>
    </source>
</evidence>
<dbReference type="Proteomes" id="UP001378188">
    <property type="component" value="Unassembled WGS sequence"/>
</dbReference>
<dbReference type="RefSeq" id="WP_340330892.1">
    <property type="nucleotide sequence ID" value="NZ_JAZHOF010000007.1"/>
</dbReference>
<keyword evidence="10 14" id="KW-0479">Metal-binding</keyword>
<dbReference type="GO" id="GO:0016114">
    <property type="term" value="P:terpenoid biosynthetic process"/>
    <property type="evidence" value="ECO:0007669"/>
    <property type="project" value="InterPro"/>
</dbReference>
<comment type="catalytic activity">
    <reaction evidence="2 14">
        <text>2-C-methyl-D-erythritol 4-phosphate + CTP + H(+) = 4-CDP-2-C-methyl-D-erythritol + diphosphate</text>
        <dbReference type="Rhea" id="RHEA:13429"/>
        <dbReference type="ChEBI" id="CHEBI:15378"/>
        <dbReference type="ChEBI" id="CHEBI:33019"/>
        <dbReference type="ChEBI" id="CHEBI:37563"/>
        <dbReference type="ChEBI" id="CHEBI:57823"/>
        <dbReference type="ChEBI" id="CHEBI:58262"/>
        <dbReference type="EC" id="2.7.7.60"/>
    </reaction>
</comment>
<evidence type="ECO:0000256" key="5">
    <source>
        <dbReference type="ARBA" id="ARBA00004787"/>
    </source>
</evidence>
<evidence type="ECO:0000313" key="16">
    <source>
        <dbReference type="EMBL" id="MEJ8573190.1"/>
    </source>
</evidence>
<sequence length="400" mass="42530">MKTVAVIVAGGLGVRAANISGTTGGSEPKQFRVLAGRTVIDRAIAPFLDHPRVDAVLAVVRTGWEDRFRQAFAGSERLLEPMPGGETRQASVRRGLEALSVAPPDRVLIHDAARPFVDAQTIGRVLDALDDHSAAIPALPVTDTLKRGDKFVEETVDRKGLYAVQTPQGFAFTPILAAHRAACEVDREFTDDAAVAEWAGLDVALVAGDGRNRKLTTPEDFDMAELLLAAEAAPPPVETRTGTGYDVHRFGPGEAVVLCGVPVRHDHGLLGHSDADVGLHALTDALLGAIADGDIGSHFPPSDPQWKAADSALFLRHAASLVRRRGGRIVNLDVTLICEQPKVGPHRDAMRRRIAEFLDLDVGRIAVKATTTEGLGFTGRGEGIAAQATASVELPLERSP</sequence>
<feature type="site" description="Transition state stabilizer" evidence="14">
    <location>
        <position position="272"/>
    </location>
</feature>
<feature type="site" description="Transition state stabilizer" evidence="14">
    <location>
        <position position="371"/>
    </location>
</feature>
<comment type="function">
    <text evidence="14">Bifunctional enzyme that catalyzes the formation of 4-diphosphocytidyl-2-C-methyl-D-erythritol from CTP and 2-C-methyl-D-erythritol 4-phosphate (MEP) (IspD), and catalyzes the conversion of 4-diphosphocytidyl-2-C-methyl-D-erythritol 2-phosphate (CDP-ME2P) to 2-C-methyl-D-erythritol 2,4-cyclodiphosphate (ME-CPP) with a corresponding release of cytidine 5-monophosphate (CMP) (IspF).</text>
</comment>
<feature type="site" description="Transition state stabilizer" evidence="14">
    <location>
        <position position="29"/>
    </location>
</feature>
<feature type="binding site" evidence="14">
    <location>
        <position position="380"/>
    </location>
    <ligand>
        <name>4-CDP-2-C-methyl-D-erythritol 2-phosphate</name>
        <dbReference type="ChEBI" id="CHEBI:57919"/>
    </ligand>
</feature>
<comment type="caution">
    <text evidence="14">Lacks conserved residue(s) required for the propagation of feature annotation.</text>
</comment>
<dbReference type="InterPro" id="IPR001228">
    <property type="entry name" value="IspD"/>
</dbReference>
<accession>A0AAW9RMN3</accession>
<dbReference type="InterPro" id="IPR020555">
    <property type="entry name" value="MECDP_synthase_CS"/>
</dbReference>
<feature type="region of interest" description="2-C-methyl-D-erythritol 2,4-cyclodiphosphate synthase" evidence="14">
    <location>
        <begin position="240"/>
        <end position="400"/>
    </location>
</feature>
<keyword evidence="11 14" id="KW-0414">Isoprene biosynthesis</keyword>
<dbReference type="InterPro" id="IPR029044">
    <property type="entry name" value="Nucleotide-diphossugar_trans"/>
</dbReference>
<dbReference type="EMBL" id="JAZHOF010000007">
    <property type="protein sequence ID" value="MEJ8573190.1"/>
    <property type="molecule type" value="Genomic_DNA"/>
</dbReference>
<feature type="binding site" evidence="14">
    <location>
        <position position="248"/>
    </location>
    <ligand>
        <name>a divalent metal cation</name>
        <dbReference type="ChEBI" id="CHEBI:60240"/>
    </ligand>
</feature>
<evidence type="ECO:0000256" key="10">
    <source>
        <dbReference type="ARBA" id="ARBA00022723"/>
    </source>
</evidence>
<dbReference type="InterPro" id="IPR036571">
    <property type="entry name" value="MECDP_synthase_sf"/>
</dbReference>
<evidence type="ECO:0000256" key="4">
    <source>
        <dbReference type="ARBA" id="ARBA00004709"/>
    </source>
</evidence>
<name>A0AAW9RMN3_9HYPH</name>
<evidence type="ECO:0000256" key="3">
    <source>
        <dbReference type="ARBA" id="ARBA00001968"/>
    </source>
</evidence>